<evidence type="ECO:0000256" key="7">
    <source>
        <dbReference type="ARBA" id="ARBA00022777"/>
    </source>
</evidence>
<keyword evidence="8 12" id="KW-0067">ATP-binding</keyword>
<organism evidence="17 18">
    <name type="scientific">Moelleriella libera RCEF 2490</name>
    <dbReference type="NCBI Taxonomy" id="1081109"/>
    <lineage>
        <taxon>Eukaryota</taxon>
        <taxon>Fungi</taxon>
        <taxon>Dikarya</taxon>
        <taxon>Ascomycota</taxon>
        <taxon>Pezizomycotina</taxon>
        <taxon>Sordariomycetes</taxon>
        <taxon>Hypocreomycetidae</taxon>
        <taxon>Hypocreales</taxon>
        <taxon>Clavicipitaceae</taxon>
        <taxon>Moelleriella</taxon>
    </lineage>
</organism>
<dbReference type="SMART" id="SM00220">
    <property type="entry name" value="S_TKc"/>
    <property type="match status" value="1"/>
</dbReference>
<dbReference type="PROSITE" id="PS00108">
    <property type="entry name" value="PROTEIN_KINASE_ST"/>
    <property type="match status" value="1"/>
</dbReference>
<evidence type="ECO:0000313" key="18">
    <source>
        <dbReference type="Proteomes" id="UP000078544"/>
    </source>
</evidence>
<dbReference type="PROSITE" id="PS50011">
    <property type="entry name" value="PROTEIN_KINASE_DOM"/>
    <property type="match status" value="1"/>
</dbReference>
<keyword evidence="6 12" id="KW-0547">Nucleotide-binding</keyword>
<dbReference type="InterPro" id="IPR011009">
    <property type="entry name" value="Kinase-like_dom_sf"/>
</dbReference>
<gene>
    <name evidence="17" type="ORF">AAL_00510</name>
</gene>
<dbReference type="FunFam" id="1.10.510.10:FF:000449">
    <property type="entry name" value="Calcium/calmodulin-dependent protein kinase"/>
    <property type="match status" value="1"/>
</dbReference>
<evidence type="ECO:0000256" key="8">
    <source>
        <dbReference type="ARBA" id="ARBA00022840"/>
    </source>
</evidence>
<evidence type="ECO:0000256" key="12">
    <source>
        <dbReference type="PROSITE-ProRule" id="PRU10141"/>
    </source>
</evidence>
<dbReference type="SUPFAM" id="SSF56112">
    <property type="entry name" value="Protein kinase-like (PK-like)"/>
    <property type="match status" value="1"/>
</dbReference>
<evidence type="ECO:0000256" key="3">
    <source>
        <dbReference type="ARBA" id="ARBA00022527"/>
    </source>
</evidence>
<proteinExistence type="inferred from homology"/>
<dbReference type="GO" id="GO:0005516">
    <property type="term" value="F:calmodulin binding"/>
    <property type="evidence" value="ECO:0007669"/>
    <property type="project" value="UniProtKB-KW"/>
</dbReference>
<feature type="binding site" evidence="12">
    <location>
        <position position="126"/>
    </location>
    <ligand>
        <name>ATP</name>
        <dbReference type="ChEBI" id="CHEBI:30616"/>
    </ligand>
</feature>
<evidence type="ECO:0000259" key="16">
    <source>
        <dbReference type="PROSITE" id="PS50011"/>
    </source>
</evidence>
<protein>
    <recommendedName>
        <fullName evidence="2">calcium/calmodulin-dependent protein kinase</fullName>
        <ecNumber evidence="2">2.7.11.17</ecNumber>
    </recommendedName>
</protein>
<keyword evidence="15" id="KW-0732">Signal</keyword>
<feature type="chain" id="PRO_5007879191" description="calcium/calmodulin-dependent protein kinase" evidence="15">
    <location>
        <begin position="24"/>
        <end position="446"/>
    </location>
</feature>
<keyword evidence="7 17" id="KW-0418">Kinase</keyword>
<evidence type="ECO:0000256" key="10">
    <source>
        <dbReference type="ARBA" id="ARBA00047307"/>
    </source>
</evidence>
<keyword evidence="3 13" id="KW-0723">Serine/threonine-protein kinase</keyword>
<dbReference type="AlphaFoldDB" id="A0A166RP16"/>
<dbReference type="EC" id="2.7.11.17" evidence="2"/>
<sequence length="446" mass="50415">MASWCVQCSRPLILALLLSLSSHWHQSVRRRLARAIRNLICDAPSAVFKPARLPAEGVCNRASCPRDNPTIETIMSFSGMLNRLHGQPDSYEKKYKFGRTLGAGTYGVVREAEGPSGKVAVKIILKKNVKNNEKMVYDELDMLRKLKHPHIVKFVDWFESRLATGGELFDRICDQGKFTEKDASQTIKQVMMAVDYLHDNDVVHRDLKPENLLYVTREPDSNLILADFGIAKTLDSKEDTLKTMAGSFGYAAPEVMEQKGHGKPVDMWSMGVITYTLLCGYSPFRSENLRDLLRECTAAPVPFHERYWKDVSQDAKDFILGLIVPDPQKRWTSKEALGHIWLSGQNATDHNLLPELEAYRRRARLRRAIEIVKLQNRINKLKDYEDDPSNSDMGDAAAAGGESKGDGSRLHALGLFALREAKQKQESLQVEEELEKESRQRSLSNA</sequence>
<keyword evidence="5" id="KW-0808">Transferase</keyword>
<evidence type="ECO:0000256" key="13">
    <source>
        <dbReference type="RuleBase" id="RU000304"/>
    </source>
</evidence>
<dbReference type="InterPro" id="IPR017441">
    <property type="entry name" value="Protein_kinase_ATP_BS"/>
</dbReference>
<dbReference type="Gene3D" id="1.10.510.10">
    <property type="entry name" value="Transferase(Phosphotransferase) domain 1"/>
    <property type="match status" value="1"/>
</dbReference>
<dbReference type="GO" id="GO:0004683">
    <property type="term" value="F:calcium/calmodulin-dependent protein kinase activity"/>
    <property type="evidence" value="ECO:0007669"/>
    <property type="project" value="UniProtKB-EC"/>
</dbReference>
<keyword evidence="18" id="KW-1185">Reference proteome</keyword>
<evidence type="ECO:0000313" key="17">
    <source>
        <dbReference type="EMBL" id="OAA33045.1"/>
    </source>
</evidence>
<dbReference type="STRING" id="1081109.A0A166RP16"/>
<comment type="similarity">
    <text evidence="1">Belongs to the protein kinase superfamily. CAMK Ser/Thr protein kinase family. CaMK subfamily.</text>
</comment>
<evidence type="ECO:0000256" key="2">
    <source>
        <dbReference type="ARBA" id="ARBA00012434"/>
    </source>
</evidence>
<feature type="region of interest" description="Disordered" evidence="14">
    <location>
        <begin position="425"/>
        <end position="446"/>
    </location>
</feature>
<keyword evidence="9" id="KW-0112">Calmodulin-binding</keyword>
<keyword evidence="4" id="KW-0597">Phosphoprotein</keyword>
<name>A0A166RP16_9HYPO</name>
<comment type="catalytic activity">
    <reaction evidence="11">
        <text>L-seryl-[protein] + ATP = O-phospho-L-seryl-[protein] + ADP + H(+)</text>
        <dbReference type="Rhea" id="RHEA:17989"/>
        <dbReference type="Rhea" id="RHEA-COMP:9863"/>
        <dbReference type="Rhea" id="RHEA-COMP:11604"/>
        <dbReference type="ChEBI" id="CHEBI:15378"/>
        <dbReference type="ChEBI" id="CHEBI:29999"/>
        <dbReference type="ChEBI" id="CHEBI:30616"/>
        <dbReference type="ChEBI" id="CHEBI:83421"/>
        <dbReference type="ChEBI" id="CHEBI:456216"/>
        <dbReference type="EC" id="2.7.11.17"/>
    </reaction>
</comment>
<feature type="region of interest" description="Disordered" evidence="14">
    <location>
        <begin position="382"/>
        <end position="407"/>
    </location>
</feature>
<dbReference type="PROSITE" id="PS00107">
    <property type="entry name" value="PROTEIN_KINASE_ATP"/>
    <property type="match status" value="1"/>
</dbReference>
<dbReference type="Pfam" id="PF00069">
    <property type="entry name" value="Pkinase"/>
    <property type="match status" value="1"/>
</dbReference>
<dbReference type="OrthoDB" id="40902at2759"/>
<evidence type="ECO:0000256" key="15">
    <source>
        <dbReference type="SAM" id="SignalP"/>
    </source>
</evidence>
<comment type="catalytic activity">
    <reaction evidence="10">
        <text>L-threonyl-[protein] + ATP = O-phospho-L-threonyl-[protein] + ADP + H(+)</text>
        <dbReference type="Rhea" id="RHEA:46608"/>
        <dbReference type="Rhea" id="RHEA-COMP:11060"/>
        <dbReference type="Rhea" id="RHEA-COMP:11605"/>
        <dbReference type="ChEBI" id="CHEBI:15378"/>
        <dbReference type="ChEBI" id="CHEBI:30013"/>
        <dbReference type="ChEBI" id="CHEBI:30616"/>
        <dbReference type="ChEBI" id="CHEBI:61977"/>
        <dbReference type="ChEBI" id="CHEBI:456216"/>
        <dbReference type="EC" id="2.7.11.17"/>
    </reaction>
</comment>
<evidence type="ECO:0000256" key="6">
    <source>
        <dbReference type="ARBA" id="ARBA00022741"/>
    </source>
</evidence>
<dbReference type="Gene3D" id="3.30.200.20">
    <property type="entry name" value="Phosphorylase Kinase, domain 1"/>
    <property type="match status" value="1"/>
</dbReference>
<dbReference type="CDD" id="cd05117">
    <property type="entry name" value="STKc_CAMK"/>
    <property type="match status" value="1"/>
</dbReference>
<feature type="domain" description="Protein kinase" evidence="16">
    <location>
        <begin position="95"/>
        <end position="342"/>
    </location>
</feature>
<dbReference type="InterPro" id="IPR000719">
    <property type="entry name" value="Prot_kinase_dom"/>
</dbReference>
<reference evidence="17 18" key="1">
    <citation type="journal article" date="2016" name="Genome Biol. Evol.">
        <title>Divergent and convergent evolution of fungal pathogenicity.</title>
        <authorList>
            <person name="Shang Y."/>
            <person name="Xiao G."/>
            <person name="Zheng P."/>
            <person name="Cen K."/>
            <person name="Zhan S."/>
            <person name="Wang C."/>
        </authorList>
    </citation>
    <scope>NUCLEOTIDE SEQUENCE [LARGE SCALE GENOMIC DNA]</scope>
    <source>
        <strain evidence="17 18">RCEF 2490</strain>
    </source>
</reference>
<evidence type="ECO:0000256" key="1">
    <source>
        <dbReference type="ARBA" id="ARBA00005354"/>
    </source>
</evidence>
<dbReference type="PANTHER" id="PTHR24347">
    <property type="entry name" value="SERINE/THREONINE-PROTEIN KINASE"/>
    <property type="match status" value="1"/>
</dbReference>
<evidence type="ECO:0000256" key="5">
    <source>
        <dbReference type="ARBA" id="ARBA00022679"/>
    </source>
</evidence>
<dbReference type="GO" id="GO:0005524">
    <property type="term" value="F:ATP binding"/>
    <property type="evidence" value="ECO:0007669"/>
    <property type="project" value="UniProtKB-UniRule"/>
</dbReference>
<comment type="caution">
    <text evidence="17">The sequence shown here is derived from an EMBL/GenBank/DDBJ whole genome shotgun (WGS) entry which is preliminary data.</text>
</comment>
<evidence type="ECO:0000256" key="14">
    <source>
        <dbReference type="SAM" id="MobiDB-lite"/>
    </source>
</evidence>
<evidence type="ECO:0000256" key="9">
    <source>
        <dbReference type="ARBA" id="ARBA00022860"/>
    </source>
</evidence>
<evidence type="ECO:0000256" key="11">
    <source>
        <dbReference type="ARBA" id="ARBA00047430"/>
    </source>
</evidence>
<evidence type="ECO:0000256" key="4">
    <source>
        <dbReference type="ARBA" id="ARBA00022553"/>
    </source>
</evidence>
<dbReference type="Proteomes" id="UP000078544">
    <property type="component" value="Unassembled WGS sequence"/>
</dbReference>
<dbReference type="InterPro" id="IPR008271">
    <property type="entry name" value="Ser/Thr_kinase_AS"/>
</dbReference>
<accession>A0A166RP16</accession>
<feature type="signal peptide" evidence="15">
    <location>
        <begin position="1"/>
        <end position="23"/>
    </location>
</feature>
<dbReference type="EMBL" id="AZGY01000001">
    <property type="protein sequence ID" value="OAA33045.1"/>
    <property type="molecule type" value="Genomic_DNA"/>
</dbReference>